<keyword evidence="3" id="KW-0808">Transferase</keyword>
<evidence type="ECO:0000256" key="10">
    <source>
        <dbReference type="ARBA" id="ARBA00023277"/>
    </source>
</evidence>
<dbReference type="AlphaFoldDB" id="A0A1H8RBE2"/>
<keyword evidence="6 13" id="KW-0418">Kinase</keyword>
<evidence type="ECO:0000256" key="9">
    <source>
        <dbReference type="ARBA" id="ARBA00022842"/>
    </source>
</evidence>
<organism evidence="13 14">
    <name type="scientific">Amphibacillus marinus</name>
    <dbReference type="NCBI Taxonomy" id="872970"/>
    <lineage>
        <taxon>Bacteria</taxon>
        <taxon>Bacillati</taxon>
        <taxon>Bacillota</taxon>
        <taxon>Bacilli</taxon>
        <taxon>Bacillales</taxon>
        <taxon>Bacillaceae</taxon>
        <taxon>Amphibacillus</taxon>
    </lineage>
</organism>
<keyword evidence="14" id="KW-1185">Reference proteome</keyword>
<dbReference type="FunFam" id="3.30.420.40:FF:000136">
    <property type="entry name" value="Putative fructokinase"/>
    <property type="match status" value="1"/>
</dbReference>
<evidence type="ECO:0000256" key="12">
    <source>
        <dbReference type="ARBA" id="ARBA00048451"/>
    </source>
</evidence>
<dbReference type="PANTHER" id="PTHR42742:SF3">
    <property type="entry name" value="FRUCTOKINASE"/>
    <property type="match status" value="1"/>
</dbReference>
<accession>A0A1H8RBE2</accession>
<dbReference type="GO" id="GO:0005524">
    <property type="term" value="F:ATP binding"/>
    <property type="evidence" value="ECO:0007669"/>
    <property type="project" value="UniProtKB-KW"/>
</dbReference>
<name>A0A1H8RBE2_9BACI</name>
<keyword evidence="8" id="KW-0067">ATP-binding</keyword>
<evidence type="ECO:0000256" key="8">
    <source>
        <dbReference type="ARBA" id="ARBA00022840"/>
    </source>
</evidence>
<dbReference type="Gene3D" id="3.30.420.40">
    <property type="match status" value="2"/>
</dbReference>
<keyword evidence="10" id="KW-0119">Carbohydrate metabolism</keyword>
<evidence type="ECO:0000256" key="11">
    <source>
        <dbReference type="ARBA" id="ARBA00038887"/>
    </source>
</evidence>
<dbReference type="OrthoDB" id="9783435at2"/>
<dbReference type="RefSeq" id="WP_091499041.1">
    <property type="nucleotide sequence ID" value="NZ_FODJ01000010.1"/>
</dbReference>
<evidence type="ECO:0000313" key="14">
    <source>
        <dbReference type="Proteomes" id="UP000199300"/>
    </source>
</evidence>
<keyword evidence="5" id="KW-0547">Nucleotide-binding</keyword>
<dbReference type="InterPro" id="IPR049874">
    <property type="entry name" value="ROK_cs"/>
</dbReference>
<keyword evidence="7" id="KW-0862">Zinc</keyword>
<dbReference type="PANTHER" id="PTHR42742">
    <property type="entry name" value="TRANSCRIPTIONAL REPRESSOR MPRA"/>
    <property type="match status" value="1"/>
</dbReference>
<proteinExistence type="inferred from homology"/>
<gene>
    <name evidence="13" type="ORF">SAMN04488134_11018</name>
</gene>
<evidence type="ECO:0000256" key="2">
    <source>
        <dbReference type="ARBA" id="ARBA00006479"/>
    </source>
</evidence>
<keyword evidence="4" id="KW-0479">Metal-binding</keyword>
<evidence type="ECO:0000256" key="3">
    <source>
        <dbReference type="ARBA" id="ARBA00022679"/>
    </source>
</evidence>
<dbReference type="FunFam" id="3.30.420.40:FF:000153">
    <property type="entry name" value="Putative fructokinase"/>
    <property type="match status" value="1"/>
</dbReference>
<dbReference type="InterPro" id="IPR043129">
    <property type="entry name" value="ATPase_NBD"/>
</dbReference>
<sequence length="289" mass="31133">MVYGAIEAGGTKFVCAISSDGQSIAERVSIATTQPEETMAQVYQFFDQFKLTAMGIGSFGPIDSNPSSAQYGQILSTPKQGWSSFDFLGAVKKRYSIPVAWTTDVNAAAYGEAKNGSAQDVEHSIYLTVGTGIGGGFVSEGVIKEGIGHAEMGHIFVAKHEGDYFDGICPFHKGCLEGLASGSAISARYQKKAQELTLNQEVWELEAFYLAQAVYNYSLLHRPERIILGGGVMKQKQLYHLIQAQVDKLNQTYISLPDLASYVVAPALGDNAGIIGCLILAQEQIKLSN</sequence>
<comment type="catalytic activity">
    <reaction evidence="12">
        <text>D-fructose + ATP = D-fructose 6-phosphate + ADP + H(+)</text>
        <dbReference type="Rhea" id="RHEA:16125"/>
        <dbReference type="ChEBI" id="CHEBI:15378"/>
        <dbReference type="ChEBI" id="CHEBI:30616"/>
        <dbReference type="ChEBI" id="CHEBI:37721"/>
        <dbReference type="ChEBI" id="CHEBI:61527"/>
        <dbReference type="ChEBI" id="CHEBI:456216"/>
        <dbReference type="EC" id="2.7.1.4"/>
    </reaction>
</comment>
<dbReference type="PROSITE" id="PS01125">
    <property type="entry name" value="ROK"/>
    <property type="match status" value="1"/>
</dbReference>
<dbReference type="CDD" id="cd24067">
    <property type="entry name" value="ASKHA_NBD_ROK_BsFRK-like"/>
    <property type="match status" value="1"/>
</dbReference>
<comment type="similarity">
    <text evidence="2">Belongs to the ROK (NagC/XylR) family.</text>
</comment>
<dbReference type="STRING" id="872970.SAMN04488134_11018"/>
<keyword evidence="9" id="KW-0460">Magnesium</keyword>
<evidence type="ECO:0000256" key="6">
    <source>
        <dbReference type="ARBA" id="ARBA00022777"/>
    </source>
</evidence>
<reference evidence="13 14" key="1">
    <citation type="submission" date="2016-10" db="EMBL/GenBank/DDBJ databases">
        <authorList>
            <person name="de Groot N.N."/>
        </authorList>
    </citation>
    <scope>NUCLEOTIDE SEQUENCE [LARGE SCALE GENOMIC DNA]</scope>
    <source>
        <strain evidence="13 14">CGMCC 1.10434</strain>
    </source>
</reference>
<dbReference type="EC" id="2.7.1.4" evidence="11"/>
<evidence type="ECO:0000256" key="5">
    <source>
        <dbReference type="ARBA" id="ARBA00022741"/>
    </source>
</evidence>
<protein>
    <recommendedName>
        <fullName evidence="11">fructokinase</fullName>
        <ecNumber evidence="11">2.7.1.4</ecNumber>
    </recommendedName>
</protein>
<evidence type="ECO:0000256" key="1">
    <source>
        <dbReference type="ARBA" id="ARBA00001946"/>
    </source>
</evidence>
<comment type="cofactor">
    <cofactor evidence="1">
        <name>Mg(2+)</name>
        <dbReference type="ChEBI" id="CHEBI:18420"/>
    </cofactor>
</comment>
<dbReference type="GO" id="GO:0008865">
    <property type="term" value="F:fructokinase activity"/>
    <property type="evidence" value="ECO:0007669"/>
    <property type="project" value="UniProtKB-EC"/>
</dbReference>
<evidence type="ECO:0000256" key="7">
    <source>
        <dbReference type="ARBA" id="ARBA00022833"/>
    </source>
</evidence>
<dbReference type="GO" id="GO:0046872">
    <property type="term" value="F:metal ion binding"/>
    <property type="evidence" value="ECO:0007669"/>
    <property type="project" value="UniProtKB-KW"/>
</dbReference>
<evidence type="ECO:0000256" key="4">
    <source>
        <dbReference type="ARBA" id="ARBA00022723"/>
    </source>
</evidence>
<dbReference type="InterPro" id="IPR051804">
    <property type="entry name" value="Carb_Metab_Reg_Kinase/Isom"/>
</dbReference>
<dbReference type="Pfam" id="PF00480">
    <property type="entry name" value="ROK"/>
    <property type="match status" value="1"/>
</dbReference>
<dbReference type="Proteomes" id="UP000199300">
    <property type="component" value="Unassembled WGS sequence"/>
</dbReference>
<dbReference type="EMBL" id="FODJ01000010">
    <property type="protein sequence ID" value="SEO63464.1"/>
    <property type="molecule type" value="Genomic_DNA"/>
</dbReference>
<dbReference type="SUPFAM" id="SSF53067">
    <property type="entry name" value="Actin-like ATPase domain"/>
    <property type="match status" value="1"/>
</dbReference>
<dbReference type="InterPro" id="IPR000600">
    <property type="entry name" value="ROK"/>
</dbReference>
<evidence type="ECO:0000313" key="13">
    <source>
        <dbReference type="EMBL" id="SEO63464.1"/>
    </source>
</evidence>